<dbReference type="Pfam" id="PF01663">
    <property type="entry name" value="Phosphodiest"/>
    <property type="match status" value="1"/>
</dbReference>
<dbReference type="GO" id="GO:0046872">
    <property type="term" value="F:metal ion binding"/>
    <property type="evidence" value="ECO:0007669"/>
    <property type="project" value="UniProtKB-KW"/>
</dbReference>
<feature type="non-terminal residue" evidence="4">
    <location>
        <position position="1"/>
    </location>
</feature>
<keyword evidence="1" id="KW-0597">Phosphoprotein</keyword>
<evidence type="ECO:0000256" key="3">
    <source>
        <dbReference type="ARBA" id="ARBA00022729"/>
    </source>
</evidence>
<protein>
    <recommendedName>
        <fullName evidence="5">Sulfatase N-terminal domain-containing protein</fullName>
    </recommendedName>
</protein>
<dbReference type="Gene3D" id="3.40.720.10">
    <property type="entry name" value="Alkaline Phosphatase, subunit A"/>
    <property type="match status" value="1"/>
</dbReference>
<gene>
    <name evidence="4" type="ORF">METZ01_LOCUS52140</name>
</gene>
<evidence type="ECO:0000256" key="1">
    <source>
        <dbReference type="ARBA" id="ARBA00022553"/>
    </source>
</evidence>
<keyword evidence="2" id="KW-0479">Metal-binding</keyword>
<dbReference type="Gene3D" id="3.30.1360.150">
    <property type="match status" value="1"/>
</dbReference>
<evidence type="ECO:0008006" key="5">
    <source>
        <dbReference type="Google" id="ProtNLM"/>
    </source>
</evidence>
<dbReference type="CDD" id="cd16016">
    <property type="entry name" value="AP-SPAP"/>
    <property type="match status" value="1"/>
</dbReference>
<organism evidence="4">
    <name type="scientific">marine metagenome</name>
    <dbReference type="NCBI Taxonomy" id="408172"/>
    <lineage>
        <taxon>unclassified sequences</taxon>
        <taxon>metagenomes</taxon>
        <taxon>ecological metagenomes</taxon>
    </lineage>
</organism>
<keyword evidence="3" id="KW-0732">Signal</keyword>
<dbReference type="PIRSF" id="PIRSF031924">
    <property type="entry name" value="Pi-irrepressible_AP"/>
    <property type="match status" value="1"/>
</dbReference>
<reference evidence="4" key="1">
    <citation type="submission" date="2018-05" db="EMBL/GenBank/DDBJ databases">
        <authorList>
            <person name="Lanie J.A."/>
            <person name="Ng W.-L."/>
            <person name="Kazmierczak K.M."/>
            <person name="Andrzejewski T.M."/>
            <person name="Davidsen T.M."/>
            <person name="Wayne K.J."/>
            <person name="Tettelin H."/>
            <person name="Glass J.I."/>
            <person name="Rusch D."/>
            <person name="Podicherti R."/>
            <person name="Tsui H.-C.T."/>
            <person name="Winkler M.E."/>
        </authorList>
    </citation>
    <scope>NUCLEOTIDE SEQUENCE</scope>
</reference>
<name>A0A381S5D7_9ZZZZ</name>
<dbReference type="GO" id="GO:0004035">
    <property type="term" value="F:alkaline phosphatase activity"/>
    <property type="evidence" value="ECO:0007669"/>
    <property type="project" value="InterPro"/>
</dbReference>
<dbReference type="EMBL" id="UINC01002688">
    <property type="protein sequence ID" value="SUZ99286.1"/>
    <property type="molecule type" value="Genomic_DNA"/>
</dbReference>
<dbReference type="AlphaFoldDB" id="A0A381S5D7"/>
<dbReference type="InterPro" id="IPR026263">
    <property type="entry name" value="Alkaline_phosphatase_prok"/>
</dbReference>
<evidence type="ECO:0000256" key="2">
    <source>
        <dbReference type="ARBA" id="ARBA00022723"/>
    </source>
</evidence>
<dbReference type="PANTHER" id="PTHR10151:SF120">
    <property type="entry name" value="BIS(5'-ADENOSYL)-TRIPHOSPHATASE"/>
    <property type="match status" value="1"/>
</dbReference>
<dbReference type="SUPFAM" id="SSF53649">
    <property type="entry name" value="Alkaline phosphatase-like"/>
    <property type="match status" value="1"/>
</dbReference>
<dbReference type="InterPro" id="IPR002591">
    <property type="entry name" value="Phosphodiest/P_Trfase"/>
</dbReference>
<proteinExistence type="predicted"/>
<evidence type="ECO:0000313" key="4">
    <source>
        <dbReference type="EMBL" id="SUZ99286.1"/>
    </source>
</evidence>
<dbReference type="PANTHER" id="PTHR10151">
    <property type="entry name" value="ECTONUCLEOTIDE PYROPHOSPHATASE/PHOSPHODIESTERASE"/>
    <property type="match status" value="1"/>
</dbReference>
<accession>A0A381S5D7</accession>
<dbReference type="InterPro" id="IPR017850">
    <property type="entry name" value="Alkaline_phosphatase_core_sf"/>
</dbReference>
<sequence length="524" mass="57583">VVVALVIYSNAGNLFAEAPKLIVVLVVDQMRADAIERYQHNWTAGLRRLVNEGAWFRQARYSYFGTLTCAGHATISTGTVPATHGMILDGWWDTTVGRRVRCTADSATNVVRYGSGGREQHGPSNLTVPTLADALRTQRDPDSKIVAFSIKSRAAIPLSGQRADAVAWFDDGNAWTTSTAFTSEPVPFIANWVKQHPVENAFGHVWTPSLRPEQFRFTTDDKTSFAHRLGSSSNGPDTAFYNEWKRSPLADEYVVNLGIAAVEALNLGTQGGTNYLALGFSASDYVGHDFGPRSLELQDLYFRLDATIGKLLKHLDETIGRNRYVVTLTADHGLGPSSDRAVALGFDAGRISRQDVLDQVNRALEPVLGPGQHATGMTHTDFYFDPQVYQTLLENPKAMRTAIDALNAVPGVRRVFQPDELLKRPFTDPLTEQVARSYYPGRSGDLIVIPKPYWYTWIRQADHGTGYDYDVRVPVIFYGAGIESGHYWTSAAPSDIAPTLALLAGVTLPYPDGHVLTEALVASH</sequence>